<reference evidence="4" key="1">
    <citation type="submission" date="2016-08" db="EMBL/GenBank/DDBJ databases">
        <title>VSG repertoire of Trypanosoma brucei EATRO 1125.</title>
        <authorList>
            <person name="Cross G.A."/>
        </authorList>
    </citation>
    <scope>NUCLEOTIDE SEQUENCE</scope>
    <source>
        <strain evidence="4">EATRO 1125</strain>
    </source>
</reference>
<name>A0A1J0R7G4_9TRYP</name>
<dbReference type="EMBL" id="KX699861">
    <property type="protein sequence ID" value="APD73817.1"/>
    <property type="molecule type" value="Genomic_DNA"/>
</dbReference>
<proteinExistence type="predicted"/>
<protein>
    <submittedName>
        <fullName evidence="4">Variant surface glycoprotein 1125.1655</fullName>
    </submittedName>
</protein>
<dbReference type="AlphaFoldDB" id="A0A1J0R7G4"/>
<organism evidence="4">
    <name type="scientific">Trypanosoma brucei</name>
    <dbReference type="NCBI Taxonomy" id="5691"/>
    <lineage>
        <taxon>Eukaryota</taxon>
        <taxon>Discoba</taxon>
        <taxon>Euglenozoa</taxon>
        <taxon>Kinetoplastea</taxon>
        <taxon>Metakinetoplastina</taxon>
        <taxon>Trypanosomatida</taxon>
        <taxon>Trypanosomatidae</taxon>
        <taxon>Trypanosoma</taxon>
    </lineage>
</organism>
<keyword evidence="3" id="KW-0732">Signal</keyword>
<feature type="chain" id="PRO_5013312041" evidence="3">
    <location>
        <begin position="17"/>
        <end position="491"/>
    </location>
</feature>
<evidence type="ECO:0000313" key="4">
    <source>
        <dbReference type="EMBL" id="APD73817.1"/>
    </source>
</evidence>
<feature type="coiled-coil region" evidence="1">
    <location>
        <begin position="58"/>
        <end position="129"/>
    </location>
</feature>
<feature type="region of interest" description="Disordered" evidence="2">
    <location>
        <begin position="405"/>
        <end position="443"/>
    </location>
</feature>
<evidence type="ECO:0000256" key="2">
    <source>
        <dbReference type="SAM" id="MobiDB-lite"/>
    </source>
</evidence>
<dbReference type="VEuPathDB" id="TriTrypDB:Tb927.11.19380"/>
<dbReference type="VEuPathDB" id="TriTrypDB:Tb427_000235800"/>
<evidence type="ECO:0000256" key="3">
    <source>
        <dbReference type="SAM" id="SignalP"/>
    </source>
</evidence>
<dbReference type="SUPFAM" id="SSF58087">
    <property type="entry name" value="Variant surface glycoprotein (N-terminal domain)"/>
    <property type="match status" value="1"/>
</dbReference>
<evidence type="ECO:0000256" key="1">
    <source>
        <dbReference type="SAM" id="Coils"/>
    </source>
</evidence>
<feature type="compositionally biased region" description="Basic and acidic residues" evidence="2">
    <location>
        <begin position="422"/>
        <end position="443"/>
    </location>
</feature>
<keyword evidence="1" id="KW-0175">Coiled coil</keyword>
<feature type="signal peptide" evidence="3">
    <location>
        <begin position="1"/>
        <end position="16"/>
    </location>
</feature>
<sequence>MPKLSVVLCLALAASARNGSTSGDKAATAIATPCDEELYLEKLKTHIMSNGNAFDDVIQELQTERRKLSLATAAAEGRETRCLLSGLQAVVTADLASNQAAATRIKEAVKEAREALEKQLQTAKIARALYATKTIVDPGNVHTNGLGNSHKVKIVLKTTTSTEDGCKPFDPEQTTQINKQDINIAQMAQLKLTDNTQLAKAIGTAFFTATAQSACNHNGKAQNDMTPDTVFHSCTFGSTGNAATINWQKANYAAGPLSTVNIFTSDSDRTCHSSIAQKTKSDKHIEYLGKTLCTALTTPSKPIKTSINGPSLKNNDAVLRTVAACTPKFSNLQDPADNTKNSALKAYVEKAYGTTNGNFKATFENIIDKKSVPIKTGATMRTKTIDQVATDAEAEQILSHLELQRSSREEAAKPASATTAAESKKAKECKEERDEDKCNEKDGCEFKNGECKLKDGVKAEEKKEEKCKGKEKNANLRIVNGREKNAKIPLF</sequence>
<accession>A0A1J0R7G4</accession>